<evidence type="ECO:0000313" key="3">
    <source>
        <dbReference type="Proteomes" id="UP000184267"/>
    </source>
</evidence>
<name>A0A1M2W527_TRAPU</name>
<sequence length="79" mass="7991">MRAQGGGGSGACGTSSANAGSAYRRPCREAAAVGHGRARKPWAKTNYSLGAQNDENVRLRTGALGGYGIGSEGYGIMPC</sequence>
<evidence type="ECO:0000256" key="1">
    <source>
        <dbReference type="SAM" id="MobiDB-lite"/>
    </source>
</evidence>
<feature type="compositionally biased region" description="Low complexity" evidence="1">
    <location>
        <begin position="12"/>
        <end position="22"/>
    </location>
</feature>
<feature type="region of interest" description="Disordered" evidence="1">
    <location>
        <begin position="1"/>
        <end position="23"/>
    </location>
</feature>
<dbReference type="AlphaFoldDB" id="A0A1M2W527"/>
<keyword evidence="3" id="KW-1185">Reference proteome</keyword>
<reference evidence="2 3" key="1">
    <citation type="submission" date="2016-10" db="EMBL/GenBank/DDBJ databases">
        <title>Genome sequence of the basidiomycete white-rot fungus Trametes pubescens.</title>
        <authorList>
            <person name="Makela M.R."/>
            <person name="Granchi Z."/>
            <person name="Peng M."/>
            <person name="De Vries R.P."/>
            <person name="Grigoriev I."/>
            <person name="Riley R."/>
            <person name="Hilden K."/>
        </authorList>
    </citation>
    <scope>NUCLEOTIDE SEQUENCE [LARGE SCALE GENOMIC DNA]</scope>
    <source>
        <strain evidence="2 3">FBCC735</strain>
    </source>
</reference>
<gene>
    <name evidence="2" type="ORF">TRAPUB_8522</name>
</gene>
<proteinExistence type="predicted"/>
<comment type="caution">
    <text evidence="2">The sequence shown here is derived from an EMBL/GenBank/DDBJ whole genome shotgun (WGS) entry which is preliminary data.</text>
</comment>
<dbReference type="EMBL" id="MNAD01000218">
    <property type="protein sequence ID" value="OJT14916.1"/>
    <property type="molecule type" value="Genomic_DNA"/>
</dbReference>
<protein>
    <submittedName>
        <fullName evidence="2">Uncharacterized protein</fullName>
    </submittedName>
</protein>
<accession>A0A1M2W527</accession>
<evidence type="ECO:0000313" key="2">
    <source>
        <dbReference type="EMBL" id="OJT14916.1"/>
    </source>
</evidence>
<feature type="compositionally biased region" description="Gly residues" evidence="1">
    <location>
        <begin position="1"/>
        <end position="11"/>
    </location>
</feature>
<organism evidence="2 3">
    <name type="scientific">Trametes pubescens</name>
    <name type="common">White-rot fungus</name>
    <dbReference type="NCBI Taxonomy" id="154538"/>
    <lineage>
        <taxon>Eukaryota</taxon>
        <taxon>Fungi</taxon>
        <taxon>Dikarya</taxon>
        <taxon>Basidiomycota</taxon>
        <taxon>Agaricomycotina</taxon>
        <taxon>Agaricomycetes</taxon>
        <taxon>Polyporales</taxon>
        <taxon>Polyporaceae</taxon>
        <taxon>Trametes</taxon>
    </lineage>
</organism>
<dbReference type="Proteomes" id="UP000184267">
    <property type="component" value="Unassembled WGS sequence"/>
</dbReference>